<organism evidence="1 2">
    <name type="scientific">Pseudanabaena galeata UHCC 0370</name>
    <dbReference type="NCBI Taxonomy" id="3110310"/>
    <lineage>
        <taxon>Bacteria</taxon>
        <taxon>Bacillati</taxon>
        <taxon>Cyanobacteriota</taxon>
        <taxon>Cyanophyceae</taxon>
        <taxon>Pseudanabaenales</taxon>
        <taxon>Pseudanabaenaceae</taxon>
        <taxon>Pseudanabaena</taxon>
    </lineage>
</organism>
<sequence length="42" mass="4857">MKVKVKQLELDLWNVISIARQTTEDANLPMVFELLDLTLVDL</sequence>
<dbReference type="EMBL" id="JAYGIE010000010">
    <property type="protein sequence ID" value="MEA5476766.1"/>
    <property type="molecule type" value="Genomic_DNA"/>
</dbReference>
<proteinExistence type="predicted"/>
<evidence type="ECO:0000313" key="1">
    <source>
        <dbReference type="EMBL" id="MEA5476766.1"/>
    </source>
</evidence>
<reference evidence="1 2" key="1">
    <citation type="submission" date="2023-12" db="EMBL/GenBank/DDBJ databases">
        <title>Baltic Sea Cyanobacteria.</title>
        <authorList>
            <person name="Delbaje E."/>
            <person name="Fewer D.P."/>
            <person name="Shishido T.K."/>
        </authorList>
    </citation>
    <scope>NUCLEOTIDE SEQUENCE [LARGE SCALE GENOMIC DNA]</scope>
    <source>
        <strain evidence="1 2">UHCC 0370</strain>
    </source>
</reference>
<keyword evidence="2" id="KW-1185">Reference proteome</keyword>
<evidence type="ECO:0000313" key="2">
    <source>
        <dbReference type="Proteomes" id="UP001301388"/>
    </source>
</evidence>
<comment type="caution">
    <text evidence="1">The sequence shown here is derived from an EMBL/GenBank/DDBJ whole genome shotgun (WGS) entry which is preliminary data.</text>
</comment>
<protein>
    <submittedName>
        <fullName evidence="1">Uncharacterized protein</fullName>
    </submittedName>
</protein>
<name>A0ABU5TFB5_9CYAN</name>
<accession>A0ABU5TFB5</accession>
<gene>
    <name evidence="1" type="ORF">VB774_03950</name>
</gene>
<dbReference type="Proteomes" id="UP001301388">
    <property type="component" value="Unassembled WGS sequence"/>
</dbReference>
<dbReference type="RefSeq" id="WP_323259991.1">
    <property type="nucleotide sequence ID" value="NZ_JAYGIE010000010.1"/>
</dbReference>